<comment type="similarity">
    <text evidence="1">Belongs to the ABC transporter superfamily.</text>
</comment>
<dbReference type="CDD" id="cd03224">
    <property type="entry name" value="ABC_TM1139_LivF_branched"/>
    <property type="match status" value="1"/>
</dbReference>
<keyword evidence="3" id="KW-0547">Nucleotide-binding</keyword>
<evidence type="ECO:0000313" key="8">
    <source>
        <dbReference type="Proteomes" id="UP001235712"/>
    </source>
</evidence>
<comment type="caution">
    <text evidence="7">The sequence shown here is derived from an EMBL/GenBank/DDBJ whole genome shotgun (WGS) entry which is preliminary data.</text>
</comment>
<dbReference type="InterPro" id="IPR017871">
    <property type="entry name" value="ABC_transporter-like_CS"/>
</dbReference>
<dbReference type="Gene3D" id="3.40.50.300">
    <property type="entry name" value="P-loop containing nucleotide triphosphate hydrolases"/>
    <property type="match status" value="1"/>
</dbReference>
<dbReference type="SUPFAM" id="SSF52540">
    <property type="entry name" value="P-loop containing nucleoside triphosphate hydrolases"/>
    <property type="match status" value="1"/>
</dbReference>
<gene>
    <name evidence="7" type="ORF">J2S57_005471</name>
</gene>
<evidence type="ECO:0000256" key="4">
    <source>
        <dbReference type="ARBA" id="ARBA00022840"/>
    </source>
</evidence>
<sequence length="239" mass="25680">MITVAPRPLVVEDLRVRYGGVLAVDGVSFTVEPGRCLGIIGANGAGKTSTLKAVMGLVSRSCTGMKLGDVDLARVRARDVVRHGIGYVPEGRHVFGGLTVATNLELGAYSRRSGLRERQEEVYELFPVLAEMRRRLAGALSGGQQQMLAIGRALMSGPDLLILDEPSMGLSPKLVGQVLESLLALRERGLSVLLVEQNAWLTFEASDTCLVMENGTVALAGSAGELRHDERVRRIYLGL</sequence>
<feature type="domain" description="ABC transporter" evidence="6">
    <location>
        <begin position="9"/>
        <end position="239"/>
    </location>
</feature>
<keyword evidence="4 7" id="KW-0067">ATP-binding</keyword>
<dbReference type="GO" id="GO:0005524">
    <property type="term" value="F:ATP binding"/>
    <property type="evidence" value="ECO:0007669"/>
    <property type="project" value="UniProtKB-KW"/>
</dbReference>
<name>A0ABT9PAK3_9ACTN</name>
<organism evidence="7 8">
    <name type="scientific">Kineosporia succinea</name>
    <dbReference type="NCBI Taxonomy" id="84632"/>
    <lineage>
        <taxon>Bacteria</taxon>
        <taxon>Bacillati</taxon>
        <taxon>Actinomycetota</taxon>
        <taxon>Actinomycetes</taxon>
        <taxon>Kineosporiales</taxon>
        <taxon>Kineosporiaceae</taxon>
        <taxon>Kineosporia</taxon>
    </lineage>
</organism>
<evidence type="ECO:0000256" key="2">
    <source>
        <dbReference type="ARBA" id="ARBA00022448"/>
    </source>
</evidence>
<dbReference type="EMBL" id="JAUSQZ010000001">
    <property type="protein sequence ID" value="MDP9829722.1"/>
    <property type="molecule type" value="Genomic_DNA"/>
</dbReference>
<protein>
    <submittedName>
        <fullName evidence="7">Branched-chain amino acid transport system ATP-binding protein</fullName>
    </submittedName>
</protein>
<dbReference type="Proteomes" id="UP001235712">
    <property type="component" value="Unassembled WGS sequence"/>
</dbReference>
<dbReference type="InterPro" id="IPR027417">
    <property type="entry name" value="P-loop_NTPase"/>
</dbReference>
<dbReference type="PANTHER" id="PTHR43820">
    <property type="entry name" value="HIGH-AFFINITY BRANCHED-CHAIN AMINO ACID TRANSPORT ATP-BINDING PROTEIN LIVF"/>
    <property type="match status" value="1"/>
</dbReference>
<reference evidence="7 8" key="1">
    <citation type="submission" date="2023-07" db="EMBL/GenBank/DDBJ databases">
        <title>Sequencing the genomes of 1000 actinobacteria strains.</title>
        <authorList>
            <person name="Klenk H.-P."/>
        </authorList>
    </citation>
    <scope>NUCLEOTIDE SEQUENCE [LARGE SCALE GENOMIC DNA]</scope>
    <source>
        <strain evidence="7 8">DSM 44388</strain>
    </source>
</reference>
<keyword evidence="8" id="KW-1185">Reference proteome</keyword>
<dbReference type="RefSeq" id="WP_307248167.1">
    <property type="nucleotide sequence ID" value="NZ_JAUSQZ010000001.1"/>
</dbReference>
<keyword evidence="5" id="KW-0029">Amino-acid transport</keyword>
<evidence type="ECO:0000256" key="3">
    <source>
        <dbReference type="ARBA" id="ARBA00022741"/>
    </source>
</evidence>
<dbReference type="SMART" id="SM00382">
    <property type="entry name" value="AAA"/>
    <property type="match status" value="1"/>
</dbReference>
<evidence type="ECO:0000256" key="1">
    <source>
        <dbReference type="ARBA" id="ARBA00005417"/>
    </source>
</evidence>
<dbReference type="PROSITE" id="PS00211">
    <property type="entry name" value="ABC_TRANSPORTER_1"/>
    <property type="match status" value="1"/>
</dbReference>
<evidence type="ECO:0000259" key="6">
    <source>
        <dbReference type="PROSITE" id="PS50893"/>
    </source>
</evidence>
<keyword evidence="2" id="KW-0813">Transport</keyword>
<evidence type="ECO:0000256" key="5">
    <source>
        <dbReference type="ARBA" id="ARBA00022970"/>
    </source>
</evidence>
<dbReference type="PROSITE" id="PS50893">
    <property type="entry name" value="ABC_TRANSPORTER_2"/>
    <property type="match status" value="1"/>
</dbReference>
<dbReference type="Pfam" id="PF00005">
    <property type="entry name" value="ABC_tran"/>
    <property type="match status" value="1"/>
</dbReference>
<dbReference type="InterPro" id="IPR003439">
    <property type="entry name" value="ABC_transporter-like_ATP-bd"/>
</dbReference>
<dbReference type="InterPro" id="IPR003593">
    <property type="entry name" value="AAA+_ATPase"/>
</dbReference>
<evidence type="ECO:0000313" key="7">
    <source>
        <dbReference type="EMBL" id="MDP9829722.1"/>
    </source>
</evidence>
<proteinExistence type="inferred from homology"/>
<dbReference type="InterPro" id="IPR052156">
    <property type="entry name" value="BCAA_Transport_ATP-bd_LivF"/>
</dbReference>
<accession>A0ABT9PAK3</accession>
<dbReference type="PANTHER" id="PTHR43820:SF3">
    <property type="entry name" value="BRANCHED-CHAIN AMINO ACID TRANSPORT SYSTEM,ATP-BINDING PROTEIN"/>
    <property type="match status" value="1"/>
</dbReference>